<dbReference type="CDD" id="cd02440">
    <property type="entry name" value="AdoMet_MTases"/>
    <property type="match status" value="1"/>
</dbReference>
<dbReference type="GO" id="GO:0005739">
    <property type="term" value="C:mitochondrion"/>
    <property type="evidence" value="ECO:0007669"/>
    <property type="project" value="TreeGrafter"/>
</dbReference>
<evidence type="ECO:0000256" key="1">
    <source>
        <dbReference type="ARBA" id="ARBA00022603"/>
    </source>
</evidence>
<keyword evidence="6" id="KW-1185">Reference proteome</keyword>
<evidence type="ECO:0000256" key="4">
    <source>
        <dbReference type="SAM" id="MobiDB-lite"/>
    </source>
</evidence>
<dbReference type="OrthoDB" id="269872at2759"/>
<dbReference type="Gene3D" id="3.40.50.150">
    <property type="entry name" value="Vaccinia Virus protein VP39"/>
    <property type="match status" value="1"/>
</dbReference>
<evidence type="ECO:0000313" key="6">
    <source>
        <dbReference type="Proteomes" id="UP000398389"/>
    </source>
</evidence>
<dbReference type="AlphaFoldDB" id="A0A5E8BDH6"/>
<organism evidence="5 6">
    <name type="scientific">Magnusiomyces paraingens</name>
    <dbReference type="NCBI Taxonomy" id="2606893"/>
    <lineage>
        <taxon>Eukaryota</taxon>
        <taxon>Fungi</taxon>
        <taxon>Dikarya</taxon>
        <taxon>Ascomycota</taxon>
        <taxon>Saccharomycotina</taxon>
        <taxon>Dipodascomycetes</taxon>
        <taxon>Dipodascales</taxon>
        <taxon>Dipodascaceae</taxon>
        <taxon>Magnusiomyces</taxon>
    </lineage>
</organism>
<dbReference type="NCBIfam" id="TIGR00536">
    <property type="entry name" value="hemK_fam"/>
    <property type="match status" value="1"/>
</dbReference>
<evidence type="ECO:0008006" key="7">
    <source>
        <dbReference type="Google" id="ProtNLM"/>
    </source>
</evidence>
<gene>
    <name evidence="5" type="ORF">SAPINGB_P002098</name>
</gene>
<evidence type="ECO:0000313" key="5">
    <source>
        <dbReference type="EMBL" id="VVT49089.1"/>
    </source>
</evidence>
<dbReference type="Proteomes" id="UP000398389">
    <property type="component" value="Unassembled WGS sequence"/>
</dbReference>
<dbReference type="GO" id="GO:0032259">
    <property type="term" value="P:methylation"/>
    <property type="evidence" value="ECO:0007669"/>
    <property type="project" value="UniProtKB-KW"/>
</dbReference>
<feature type="region of interest" description="Disordered" evidence="4">
    <location>
        <begin position="51"/>
        <end position="74"/>
    </location>
</feature>
<feature type="region of interest" description="Disordered" evidence="4">
    <location>
        <begin position="88"/>
        <end position="128"/>
    </location>
</feature>
<evidence type="ECO:0000256" key="2">
    <source>
        <dbReference type="ARBA" id="ARBA00022679"/>
    </source>
</evidence>
<feature type="compositionally biased region" description="Polar residues" evidence="4">
    <location>
        <begin position="88"/>
        <end position="97"/>
    </location>
</feature>
<dbReference type="InterPro" id="IPR029063">
    <property type="entry name" value="SAM-dependent_MTases_sf"/>
</dbReference>
<dbReference type="EMBL" id="CABVLU010000002">
    <property type="protein sequence ID" value="VVT49089.1"/>
    <property type="molecule type" value="Genomic_DNA"/>
</dbReference>
<dbReference type="Pfam" id="PF05971">
    <property type="entry name" value="Methyltransf_10"/>
    <property type="match status" value="1"/>
</dbReference>
<name>A0A5E8BDH6_9ASCO</name>
<protein>
    <recommendedName>
        <fullName evidence="7">Methyltransferase domain-containing protein</fullName>
    </recommendedName>
</protein>
<feature type="compositionally biased region" description="Low complexity" evidence="4">
    <location>
        <begin position="106"/>
        <end position="126"/>
    </location>
</feature>
<keyword evidence="1" id="KW-0489">Methyltransferase</keyword>
<keyword evidence="3" id="KW-0949">S-adenosyl-L-methionine</keyword>
<dbReference type="PANTHER" id="PTHR18895:SF74">
    <property type="entry name" value="MTRF1L RELEASE FACTOR GLUTAMINE METHYLTRANSFERASE"/>
    <property type="match status" value="1"/>
</dbReference>
<evidence type="ECO:0000256" key="3">
    <source>
        <dbReference type="ARBA" id="ARBA00022691"/>
    </source>
</evidence>
<proteinExistence type="predicted"/>
<dbReference type="InterPro" id="IPR050320">
    <property type="entry name" value="N5-glutamine_MTase"/>
</dbReference>
<dbReference type="GO" id="GO:0008276">
    <property type="term" value="F:protein methyltransferase activity"/>
    <property type="evidence" value="ECO:0007669"/>
    <property type="project" value="InterPro"/>
</dbReference>
<dbReference type="SUPFAM" id="SSF53335">
    <property type="entry name" value="S-adenosyl-L-methionine-dependent methyltransferases"/>
    <property type="match status" value="1"/>
</dbReference>
<reference evidence="5 6" key="1">
    <citation type="submission" date="2019-09" db="EMBL/GenBank/DDBJ databases">
        <authorList>
            <person name="Brejova B."/>
        </authorList>
    </citation>
    <scope>NUCLEOTIDE SEQUENCE [LARGE SCALE GENOMIC DNA]</scope>
</reference>
<dbReference type="InterPro" id="IPR004556">
    <property type="entry name" value="HemK-like"/>
</dbReference>
<dbReference type="GeneID" id="43580918"/>
<keyword evidence="2" id="KW-0808">Transferase</keyword>
<dbReference type="InterPro" id="IPR010286">
    <property type="entry name" value="METTL16/RlmF"/>
</dbReference>
<dbReference type="PANTHER" id="PTHR18895">
    <property type="entry name" value="HEMK METHYLTRANSFERASE"/>
    <property type="match status" value="1"/>
</dbReference>
<accession>A0A5E8BDH6</accession>
<sequence>MPRLSPHLLAYAHRIDPLLPLLLPATGGNLASARLELRWLRTELPGLVISSNSSSNSNNNISSGSSSSSSSSSSSNLSINISLNKNSGDCSGKTSRYGNIKASGKTTYNRNKNINNTNNNNNNNNTASSKRLKRAVLLRRAGFPLQYLLGSQPIRALDVLCQPGVLIPRWETEEWAGRLADLIVRHSASLTLKQAQLKIIDLCTGTGCIPLLLAAEIEQAPSLRGSSFVGIDVSETALKLVAKNFHHNSTLFPSVTALNSFTAKYGDVLVDNDPSFVSLGPVDLVTANPPYIPQHEYAQISGETTTRSVRRFEPRLALVGDKEFYTAVFKRAVFEVKARAVVCEVGDASQIEHMQDLATQHGWDSIGVNDSTGRPRAVALWDPSSPWTFLKEM</sequence>
<dbReference type="RefSeq" id="XP_031852709.1">
    <property type="nucleotide sequence ID" value="XM_031996818.1"/>
</dbReference>